<evidence type="ECO:0000313" key="8">
    <source>
        <dbReference type="EMBL" id="CAI2367679.1"/>
    </source>
</evidence>
<keyword evidence="9" id="KW-1185">Reference proteome</keyword>
<dbReference type="InterPro" id="IPR038375">
    <property type="entry name" value="NDUFAF7_sf"/>
</dbReference>
<evidence type="ECO:0000256" key="7">
    <source>
        <dbReference type="RuleBase" id="RU364114"/>
    </source>
</evidence>
<comment type="subcellular location">
    <subcellularLocation>
        <location evidence="1 7">Mitochondrion</location>
    </subcellularLocation>
</comment>
<evidence type="ECO:0000313" key="9">
    <source>
        <dbReference type="Proteomes" id="UP001295684"/>
    </source>
</evidence>
<dbReference type="PANTHER" id="PTHR12049">
    <property type="entry name" value="PROTEIN ARGININE METHYLTRANSFERASE NDUFAF7, MITOCHONDRIAL"/>
    <property type="match status" value="1"/>
</dbReference>
<comment type="similarity">
    <text evidence="2 7">Belongs to the NDUFAF7 family.</text>
</comment>
<keyword evidence="4 7" id="KW-0808">Transferase</keyword>
<evidence type="ECO:0000256" key="3">
    <source>
        <dbReference type="ARBA" id="ARBA00022603"/>
    </source>
</evidence>
<dbReference type="GO" id="GO:0032981">
    <property type="term" value="P:mitochondrial respiratory chain complex I assembly"/>
    <property type="evidence" value="ECO:0007669"/>
    <property type="project" value="TreeGrafter"/>
</dbReference>
<proteinExistence type="inferred from homology"/>
<dbReference type="InterPro" id="IPR029063">
    <property type="entry name" value="SAM-dependent_MTases_sf"/>
</dbReference>
<dbReference type="EC" id="2.1.1.320" evidence="7"/>
<sequence>MLAANRLTGCFRVIQRSYRYFSRLEKIRIDTRLSSIVPMETPHQDMEILQSDKATSLKLKMIEEIKEKGPMSIARFMHLCLADPQYGYYTTKDVIFNKGGDFTTSPEISQMFGEIVAIWYVAAMQKYTNLKHCNFVEFGPGKATLMCDMLRSFSQLNVLSNMTFNLIEISENLQEVQRDNIIKTLKNRGIYVSIDMETQNLYEDSLNIHFKWSENIDKIKEEEAKKLKEISDNAKASFLSLRRAIKNENPYFIMAHEFFDAIPVYQFIYDEYRGWLERVVDIDKNKKNQLDIVESEKPTPNVKKLLQPEKTFNTQEMRDSLKTGDMIEISPQSQNIMTDIAELISITKGAGLIIDYGEDQALTHSVRAIKKHKYLSEQEMLRQPGKADVSAYVNFRALRDISERVPGCIAKEPMPQGAFLESLGMGLRLQALAKGSQGRPNSKKIIKSLEDEYLRLVHPDQMGEIYKVLFIGNKHIGEIFPFNTSESVKDEYE</sequence>
<reference evidence="8" key="1">
    <citation type="submission" date="2023-07" db="EMBL/GenBank/DDBJ databases">
        <authorList>
            <consortium name="AG Swart"/>
            <person name="Singh M."/>
            <person name="Singh A."/>
            <person name="Seah K."/>
            <person name="Emmerich C."/>
        </authorList>
    </citation>
    <scope>NUCLEOTIDE SEQUENCE</scope>
    <source>
        <strain evidence="8">DP1</strain>
    </source>
</reference>
<evidence type="ECO:0000256" key="4">
    <source>
        <dbReference type="ARBA" id="ARBA00022679"/>
    </source>
</evidence>
<dbReference type="Gene3D" id="3.40.50.12710">
    <property type="match status" value="1"/>
</dbReference>
<dbReference type="EMBL" id="CAMPGE010008792">
    <property type="protein sequence ID" value="CAI2367679.1"/>
    <property type="molecule type" value="Genomic_DNA"/>
</dbReference>
<dbReference type="InterPro" id="IPR003788">
    <property type="entry name" value="NDUFAF7"/>
</dbReference>
<dbReference type="Pfam" id="PF02636">
    <property type="entry name" value="Methyltransf_28"/>
    <property type="match status" value="1"/>
</dbReference>
<evidence type="ECO:0000256" key="5">
    <source>
        <dbReference type="ARBA" id="ARBA00023128"/>
    </source>
</evidence>
<comment type="function">
    <text evidence="7">Arginine methyltransferase involved in the assembly or stability of mitochondrial NADH:ubiquinone oxidoreductase complex (complex I).</text>
</comment>
<protein>
    <recommendedName>
        <fullName evidence="7">Protein arginine methyltransferase NDUFAF7</fullName>
        <ecNumber evidence="7">2.1.1.320</ecNumber>
    </recommendedName>
</protein>
<dbReference type="SUPFAM" id="SSF53335">
    <property type="entry name" value="S-adenosyl-L-methionine-dependent methyltransferases"/>
    <property type="match status" value="1"/>
</dbReference>
<dbReference type="GO" id="GO:0035243">
    <property type="term" value="F:protein-arginine omega-N symmetric methyltransferase activity"/>
    <property type="evidence" value="ECO:0007669"/>
    <property type="project" value="UniProtKB-EC"/>
</dbReference>
<accession>A0AAD1UF62</accession>
<dbReference type="PANTHER" id="PTHR12049:SF7">
    <property type="entry name" value="PROTEIN ARGININE METHYLTRANSFERASE NDUFAF7, MITOCHONDRIAL"/>
    <property type="match status" value="1"/>
</dbReference>
<evidence type="ECO:0000256" key="1">
    <source>
        <dbReference type="ARBA" id="ARBA00004173"/>
    </source>
</evidence>
<keyword evidence="3 7" id="KW-0489">Methyltransferase</keyword>
<comment type="caution">
    <text evidence="8">The sequence shown here is derived from an EMBL/GenBank/DDBJ whole genome shotgun (WGS) entry which is preliminary data.</text>
</comment>
<dbReference type="GO" id="GO:0032259">
    <property type="term" value="P:methylation"/>
    <property type="evidence" value="ECO:0007669"/>
    <property type="project" value="UniProtKB-KW"/>
</dbReference>
<evidence type="ECO:0000256" key="6">
    <source>
        <dbReference type="ARBA" id="ARBA00048612"/>
    </source>
</evidence>
<comment type="catalytic activity">
    <reaction evidence="6 7">
        <text>L-arginyl-[protein] + 2 S-adenosyl-L-methionine = N(omega),N(omega)'-dimethyl-L-arginyl-[protein] + 2 S-adenosyl-L-homocysteine + 2 H(+)</text>
        <dbReference type="Rhea" id="RHEA:48108"/>
        <dbReference type="Rhea" id="RHEA-COMP:10532"/>
        <dbReference type="Rhea" id="RHEA-COMP:11992"/>
        <dbReference type="ChEBI" id="CHEBI:15378"/>
        <dbReference type="ChEBI" id="CHEBI:29965"/>
        <dbReference type="ChEBI" id="CHEBI:57856"/>
        <dbReference type="ChEBI" id="CHEBI:59789"/>
        <dbReference type="ChEBI" id="CHEBI:88221"/>
        <dbReference type="EC" id="2.1.1.320"/>
    </reaction>
</comment>
<name>A0AAD1UF62_EUPCR</name>
<dbReference type="Proteomes" id="UP001295684">
    <property type="component" value="Unassembled WGS sequence"/>
</dbReference>
<evidence type="ECO:0000256" key="2">
    <source>
        <dbReference type="ARBA" id="ARBA00005891"/>
    </source>
</evidence>
<keyword evidence="5 7" id="KW-0496">Mitochondrion</keyword>
<gene>
    <name evidence="8" type="ORF">ECRASSUSDP1_LOCUS8967</name>
</gene>
<dbReference type="AlphaFoldDB" id="A0AAD1UF62"/>
<organism evidence="8 9">
    <name type="scientific">Euplotes crassus</name>
    <dbReference type="NCBI Taxonomy" id="5936"/>
    <lineage>
        <taxon>Eukaryota</taxon>
        <taxon>Sar</taxon>
        <taxon>Alveolata</taxon>
        <taxon>Ciliophora</taxon>
        <taxon>Intramacronucleata</taxon>
        <taxon>Spirotrichea</taxon>
        <taxon>Hypotrichia</taxon>
        <taxon>Euplotida</taxon>
        <taxon>Euplotidae</taxon>
        <taxon>Moneuplotes</taxon>
    </lineage>
</organism>
<dbReference type="GO" id="GO:0005739">
    <property type="term" value="C:mitochondrion"/>
    <property type="evidence" value="ECO:0007669"/>
    <property type="project" value="UniProtKB-SubCell"/>
</dbReference>